<evidence type="ECO:0000256" key="13">
    <source>
        <dbReference type="SAM" id="Phobius"/>
    </source>
</evidence>
<evidence type="ECO:0000256" key="7">
    <source>
        <dbReference type="ARBA" id="ARBA00022475"/>
    </source>
</evidence>
<gene>
    <name evidence="14" type="ORF">TSYNT_7457</name>
</gene>
<evidence type="ECO:0000256" key="12">
    <source>
        <dbReference type="ARBA" id="ARBA00031636"/>
    </source>
</evidence>
<keyword evidence="9 13" id="KW-1133">Transmembrane helix</keyword>
<dbReference type="NCBIfam" id="TIGR00797">
    <property type="entry name" value="matE"/>
    <property type="match status" value="1"/>
</dbReference>
<dbReference type="PIRSF" id="PIRSF006603">
    <property type="entry name" value="DinF"/>
    <property type="match status" value="1"/>
</dbReference>
<keyword evidence="6" id="KW-0050">Antiport</keyword>
<accession>A0A0U9I4V0</accession>
<dbReference type="GO" id="GO:0042910">
    <property type="term" value="F:xenobiotic transmembrane transporter activity"/>
    <property type="evidence" value="ECO:0007669"/>
    <property type="project" value="InterPro"/>
</dbReference>
<feature type="transmembrane region" description="Helical" evidence="13">
    <location>
        <begin position="88"/>
        <end position="108"/>
    </location>
</feature>
<evidence type="ECO:0000256" key="8">
    <source>
        <dbReference type="ARBA" id="ARBA00022692"/>
    </source>
</evidence>
<dbReference type="Pfam" id="PF01554">
    <property type="entry name" value="MatE"/>
    <property type="match status" value="2"/>
</dbReference>
<evidence type="ECO:0000256" key="6">
    <source>
        <dbReference type="ARBA" id="ARBA00022449"/>
    </source>
</evidence>
<dbReference type="STRING" id="224999.GCA_001485475_01449"/>
<dbReference type="InterPro" id="IPR002528">
    <property type="entry name" value="MATE_fam"/>
</dbReference>
<feature type="transmembrane region" description="Helical" evidence="13">
    <location>
        <begin position="46"/>
        <end position="68"/>
    </location>
</feature>
<reference evidence="14" key="1">
    <citation type="journal article" date="2016" name="Genome Announc.">
        <title>Draft Genome Sequence of the Syntrophic Lactate-Degrading Bacterium Tepidanaerobacter syntrophicus JLT.</title>
        <authorList>
            <person name="Matsuura N."/>
            <person name="Ohashi A."/>
            <person name="Tourlousse D.M."/>
            <person name="Sekiguchi Y."/>
        </authorList>
    </citation>
    <scope>NUCLEOTIDE SEQUENCE [LARGE SCALE GENOMIC DNA]</scope>
    <source>
        <strain evidence="14">JL</strain>
    </source>
</reference>
<dbReference type="OrthoDB" id="9776324at2"/>
<name>A0A0U9I4V0_9FIRM</name>
<feature type="transmembrane region" description="Helical" evidence="13">
    <location>
        <begin position="219"/>
        <end position="245"/>
    </location>
</feature>
<dbReference type="InterPro" id="IPR050222">
    <property type="entry name" value="MATE_MdtK"/>
</dbReference>
<evidence type="ECO:0000256" key="4">
    <source>
        <dbReference type="ARBA" id="ARBA00020268"/>
    </source>
</evidence>
<evidence type="ECO:0000313" key="15">
    <source>
        <dbReference type="Proteomes" id="UP000062160"/>
    </source>
</evidence>
<dbReference type="Proteomes" id="UP000062160">
    <property type="component" value="Unassembled WGS sequence"/>
</dbReference>
<evidence type="ECO:0000256" key="5">
    <source>
        <dbReference type="ARBA" id="ARBA00022448"/>
    </source>
</evidence>
<keyword evidence="15" id="KW-1185">Reference proteome</keyword>
<comment type="subcellular location">
    <subcellularLocation>
        <location evidence="2">Cell membrane</location>
        <topology evidence="2">Multi-pass membrane protein</topology>
    </subcellularLocation>
</comment>
<dbReference type="CDD" id="cd13137">
    <property type="entry name" value="MATE_NorM_like"/>
    <property type="match status" value="1"/>
</dbReference>
<dbReference type="GO" id="GO:0015297">
    <property type="term" value="F:antiporter activity"/>
    <property type="evidence" value="ECO:0007669"/>
    <property type="project" value="UniProtKB-KW"/>
</dbReference>
<keyword evidence="11 13" id="KW-0472">Membrane</keyword>
<keyword evidence="8 13" id="KW-0812">Transmembrane</keyword>
<keyword evidence="10" id="KW-0406">Ion transport</keyword>
<evidence type="ECO:0000256" key="9">
    <source>
        <dbReference type="ARBA" id="ARBA00022989"/>
    </source>
</evidence>
<dbReference type="PANTHER" id="PTHR43298:SF2">
    <property type="entry name" value="FMN_FAD EXPORTER YEEO-RELATED"/>
    <property type="match status" value="1"/>
</dbReference>
<evidence type="ECO:0000256" key="1">
    <source>
        <dbReference type="ARBA" id="ARBA00003408"/>
    </source>
</evidence>
<feature type="transmembrane region" description="Helical" evidence="13">
    <location>
        <begin position="419"/>
        <end position="438"/>
    </location>
</feature>
<dbReference type="RefSeq" id="WP_083497695.1">
    <property type="nucleotide sequence ID" value="NZ_BSDN01000011.1"/>
</dbReference>
<evidence type="ECO:0000313" key="14">
    <source>
        <dbReference type="EMBL" id="GAQ25432.1"/>
    </source>
</evidence>
<evidence type="ECO:0000256" key="2">
    <source>
        <dbReference type="ARBA" id="ARBA00004651"/>
    </source>
</evidence>
<dbReference type="AlphaFoldDB" id="A0A0U9I4V0"/>
<organism evidence="14">
    <name type="scientific">Tepidanaerobacter syntrophicus</name>
    <dbReference type="NCBI Taxonomy" id="224999"/>
    <lineage>
        <taxon>Bacteria</taxon>
        <taxon>Bacillati</taxon>
        <taxon>Bacillota</taxon>
        <taxon>Clostridia</taxon>
        <taxon>Thermosediminibacterales</taxon>
        <taxon>Tepidanaerobacteraceae</taxon>
        <taxon>Tepidanaerobacter</taxon>
    </lineage>
</organism>
<evidence type="ECO:0000256" key="10">
    <source>
        <dbReference type="ARBA" id="ARBA00023065"/>
    </source>
</evidence>
<keyword evidence="5" id="KW-0813">Transport</keyword>
<sequence>MEHEQKNIKQNQASNEEPNFYEEIQEEEIIDEASDRGILRKRIMQLAMPSLIELLLGTLFGMVDMVMVGQVNKESLAAVGITNQPTMLALSVFQALNVGSTALIARYVGTDDTESASSVVKQTLILTFIIGTLVSILGYVFAGSVINFMGAEPDVYPLAVTYLQIIALGGIFISISMGIGAALRGAGDTMTPMRYNLISNLLNVGMNYVLIYGKLGFPAMGVAGAAIATTLSRLVGMIMALMAIYHPNSILTLSEKKGIYFDFNVIERILKIGIPSGIEQFVLRLGQVEFARTVAGLGTTVFAAHQIALNVFGLSFSPSQAFGMAATTLVGQSLGAGRPDLAEKYGLETRRIGMYVAVAIASTFFFFGKPIASIYNRDAQVIALAAGCFKIIALMQPMQSTQFILAGALRGAGDTRGPLFATVVGIWGIRVLFAKIFINMGFGLFGAWTAQALDQIFRSVFIYIRYNLGKWKHIKV</sequence>
<dbReference type="InterPro" id="IPR048279">
    <property type="entry name" value="MdtK-like"/>
</dbReference>
<proteinExistence type="inferred from homology"/>
<evidence type="ECO:0000256" key="11">
    <source>
        <dbReference type="ARBA" id="ARBA00023136"/>
    </source>
</evidence>
<dbReference type="PANTHER" id="PTHR43298">
    <property type="entry name" value="MULTIDRUG RESISTANCE PROTEIN NORM-RELATED"/>
    <property type="match status" value="1"/>
</dbReference>
<feature type="transmembrane region" description="Helical" evidence="13">
    <location>
        <begin position="120"/>
        <end position="142"/>
    </location>
</feature>
<dbReference type="GO" id="GO:0006811">
    <property type="term" value="P:monoatomic ion transport"/>
    <property type="evidence" value="ECO:0007669"/>
    <property type="project" value="UniProtKB-KW"/>
</dbReference>
<protein>
    <recommendedName>
        <fullName evidence="4">Probable multidrug resistance protein NorM</fullName>
    </recommendedName>
    <alternativeName>
        <fullName evidence="12">Multidrug-efflux transporter</fullName>
    </alternativeName>
</protein>
<dbReference type="EMBL" id="DF977001">
    <property type="protein sequence ID" value="GAQ25432.1"/>
    <property type="molecule type" value="Genomic_DNA"/>
</dbReference>
<comment type="similarity">
    <text evidence="3">Belongs to the multi antimicrobial extrusion (MATE) (TC 2.A.66.1) family.</text>
</comment>
<evidence type="ECO:0000256" key="3">
    <source>
        <dbReference type="ARBA" id="ARBA00010199"/>
    </source>
</evidence>
<keyword evidence="7" id="KW-1003">Cell membrane</keyword>
<dbReference type="GO" id="GO:0005886">
    <property type="term" value="C:plasma membrane"/>
    <property type="evidence" value="ECO:0007669"/>
    <property type="project" value="UniProtKB-SubCell"/>
</dbReference>
<feature type="transmembrane region" description="Helical" evidence="13">
    <location>
        <begin position="352"/>
        <end position="375"/>
    </location>
</feature>
<feature type="transmembrane region" description="Helical" evidence="13">
    <location>
        <begin position="162"/>
        <end position="183"/>
    </location>
</feature>
<comment type="function">
    <text evidence="1">Multidrug efflux pump.</text>
</comment>
<feature type="transmembrane region" description="Helical" evidence="13">
    <location>
        <begin position="195"/>
        <end position="213"/>
    </location>
</feature>
<feature type="transmembrane region" description="Helical" evidence="13">
    <location>
        <begin position="381"/>
        <end position="398"/>
    </location>
</feature>